<accession>A0A9C6U3E0</accession>
<keyword evidence="1" id="KW-0812">Transmembrane</keyword>
<feature type="transmembrane region" description="Helical" evidence="1">
    <location>
        <begin position="105"/>
        <end position="121"/>
    </location>
</feature>
<evidence type="ECO:0000259" key="2">
    <source>
        <dbReference type="Pfam" id="PF23663"/>
    </source>
</evidence>
<reference evidence="4" key="1">
    <citation type="submission" date="2025-08" db="UniProtKB">
        <authorList>
            <consortium name="RefSeq"/>
        </authorList>
    </citation>
    <scope>IDENTIFICATION</scope>
    <source>
        <tissue evidence="4">Whole organism</tissue>
    </source>
</reference>
<dbReference type="InterPro" id="IPR057560">
    <property type="entry name" value="Znf_SCAND3"/>
</dbReference>
<evidence type="ECO:0000256" key="1">
    <source>
        <dbReference type="SAM" id="Phobius"/>
    </source>
</evidence>
<feature type="transmembrane region" description="Helical" evidence="1">
    <location>
        <begin position="127"/>
        <end position="148"/>
    </location>
</feature>
<organism evidence="3 4">
    <name type="scientific">Frankliniella occidentalis</name>
    <name type="common">Western flower thrips</name>
    <name type="synonym">Euthrips occidentalis</name>
    <dbReference type="NCBI Taxonomy" id="133901"/>
    <lineage>
        <taxon>Eukaryota</taxon>
        <taxon>Metazoa</taxon>
        <taxon>Ecdysozoa</taxon>
        <taxon>Arthropoda</taxon>
        <taxon>Hexapoda</taxon>
        <taxon>Insecta</taxon>
        <taxon>Pterygota</taxon>
        <taxon>Neoptera</taxon>
        <taxon>Paraneoptera</taxon>
        <taxon>Thysanoptera</taxon>
        <taxon>Terebrantia</taxon>
        <taxon>Thripoidea</taxon>
        <taxon>Thripidae</taxon>
        <taxon>Frankliniella</taxon>
    </lineage>
</organism>
<sequence>MNKSYDQDGGVFFTCPEKDSTKSCQYYKWDGSMSMFLEAETSANPSENSCFLCKQQGLPTEDSAHKCAICNKPVHAFGCSVEIPGGEEGYGGSDRQCLSCAKGEIFYFAGFIFVGALQYFLLHCKLILGGVGRGKGINSFFFVLFRYYKSSKGFHQSF</sequence>
<dbReference type="OrthoDB" id="7700560at2759"/>
<proteinExistence type="predicted"/>
<keyword evidence="3" id="KW-1185">Reference proteome</keyword>
<evidence type="ECO:0000313" key="3">
    <source>
        <dbReference type="Proteomes" id="UP000504606"/>
    </source>
</evidence>
<dbReference type="Proteomes" id="UP000504606">
    <property type="component" value="Unplaced"/>
</dbReference>
<dbReference type="GeneID" id="113206231"/>
<protein>
    <submittedName>
        <fullName evidence="4">Uncharacterized protein LOC113206231</fullName>
    </submittedName>
</protein>
<dbReference type="RefSeq" id="XP_052120613.1">
    <property type="nucleotide sequence ID" value="XM_052264653.1"/>
</dbReference>
<gene>
    <name evidence="4" type="primary">LOC113206231</name>
</gene>
<dbReference type="Pfam" id="PF23663">
    <property type="entry name" value="Znf_SCAND3"/>
    <property type="match status" value="1"/>
</dbReference>
<keyword evidence="1" id="KW-1133">Transmembrane helix</keyword>
<feature type="domain" description="SCAN" evidence="2">
    <location>
        <begin position="63"/>
        <end position="103"/>
    </location>
</feature>
<evidence type="ECO:0000313" key="4">
    <source>
        <dbReference type="RefSeq" id="XP_052120613.1"/>
    </source>
</evidence>
<name>A0A9C6U3E0_FRAOC</name>
<keyword evidence="1" id="KW-0472">Membrane</keyword>
<dbReference type="KEGG" id="foc:113206231"/>
<dbReference type="AlphaFoldDB" id="A0A9C6U3E0"/>